<proteinExistence type="predicted"/>
<protein>
    <submittedName>
        <fullName evidence="1">Uncharacterized protein</fullName>
    </submittedName>
</protein>
<comment type="caution">
    <text evidence="1">The sequence shown here is derived from an EMBL/GenBank/DDBJ whole genome shotgun (WGS) entry which is preliminary data.</text>
</comment>
<organism evidence="1">
    <name type="scientific">marine sediment metagenome</name>
    <dbReference type="NCBI Taxonomy" id="412755"/>
    <lineage>
        <taxon>unclassified sequences</taxon>
        <taxon>metagenomes</taxon>
        <taxon>ecological metagenomes</taxon>
    </lineage>
</organism>
<reference evidence="1" key="1">
    <citation type="journal article" date="2015" name="Nature">
        <title>Complex archaea that bridge the gap between prokaryotes and eukaryotes.</title>
        <authorList>
            <person name="Spang A."/>
            <person name="Saw J.H."/>
            <person name="Jorgensen S.L."/>
            <person name="Zaremba-Niedzwiedzka K."/>
            <person name="Martijn J."/>
            <person name="Lind A.E."/>
            <person name="van Eijk R."/>
            <person name="Schleper C."/>
            <person name="Guy L."/>
            <person name="Ettema T.J."/>
        </authorList>
    </citation>
    <scope>NUCLEOTIDE SEQUENCE</scope>
</reference>
<accession>A0A0F8ZBZ7</accession>
<feature type="non-terminal residue" evidence="1">
    <location>
        <position position="224"/>
    </location>
</feature>
<evidence type="ECO:0000313" key="1">
    <source>
        <dbReference type="EMBL" id="KKK83400.1"/>
    </source>
</evidence>
<name>A0A0F8ZBZ7_9ZZZZ</name>
<gene>
    <name evidence="1" type="ORF">LCGC14_2793770</name>
</gene>
<dbReference type="EMBL" id="LAZR01052239">
    <property type="protein sequence ID" value="KKK83400.1"/>
    <property type="molecule type" value="Genomic_DNA"/>
</dbReference>
<sequence>MKNSIKKKLFCVVFLSMFLISSVPNVLAGGKGKGKAKGKPSSDISSEFVLLYSGADADFGNTIDYQNIEYWMDGVLLTTDSSGIISTTFNDQSLHNFTLIWHGVLIEHIFSSSISESISLATKSIDLSTVYDDIFISVDGIAGEIWYYDVTETYILIGTFTSDLNGDVLIENLAMGIYVINEVGLFDALNNFTLDQPTSLYTTQLIIQPIKTVFDLDYVTSIFG</sequence>
<dbReference type="AlphaFoldDB" id="A0A0F8ZBZ7"/>